<dbReference type="KEGG" id="mfn:Ga0123462_0919"/>
<accession>A0A2K8L382</accession>
<proteinExistence type="predicted"/>
<evidence type="ECO:0000313" key="1">
    <source>
        <dbReference type="EMBL" id="ATX81788.1"/>
    </source>
</evidence>
<dbReference type="InterPro" id="IPR029068">
    <property type="entry name" value="Glyas_Bleomycin-R_OHBP_Dase"/>
</dbReference>
<name>A0A2K8L382_9PROT</name>
<dbReference type="Proteomes" id="UP000231637">
    <property type="component" value="Chromosome"/>
</dbReference>
<sequence length="102" mass="11179">MKATLSTLSSYQIQMLKSVCPRRRSGWHIDKVDAPFDYLHIHTPESESVDNVSSVDDVAERFIAGGGDVIRPKLTIPGVGSLISCEDAAGQVFSFFEEEYGA</sequence>
<evidence type="ECO:0000313" key="2">
    <source>
        <dbReference type="Proteomes" id="UP000231637"/>
    </source>
</evidence>
<protein>
    <submittedName>
        <fullName evidence="1">Uncharacterized protein</fullName>
    </submittedName>
</protein>
<dbReference type="EMBL" id="CP018800">
    <property type="protein sequence ID" value="ATX81788.1"/>
    <property type="molecule type" value="Genomic_DNA"/>
</dbReference>
<keyword evidence="2" id="KW-1185">Reference proteome</keyword>
<reference evidence="1 2" key="1">
    <citation type="submission" date="2016-12" db="EMBL/GenBank/DDBJ databases">
        <title>Isolation and genomic insights into novel planktonic Zetaproteobacteria from stratified waters of the Chesapeake Bay.</title>
        <authorList>
            <person name="McAllister S.M."/>
            <person name="Kato S."/>
            <person name="Chan C.S."/>
            <person name="Chiu B.K."/>
            <person name="Field E.K."/>
        </authorList>
    </citation>
    <scope>NUCLEOTIDE SEQUENCE [LARGE SCALE GENOMIC DNA]</scope>
    <source>
        <strain evidence="1 2">CP-8</strain>
    </source>
</reference>
<organism evidence="1 2">
    <name type="scientific">Mariprofundus ferrinatatus</name>
    <dbReference type="NCBI Taxonomy" id="1921087"/>
    <lineage>
        <taxon>Bacteria</taxon>
        <taxon>Pseudomonadati</taxon>
        <taxon>Pseudomonadota</taxon>
        <taxon>Candidatius Mariprofundia</taxon>
        <taxon>Mariprofundales</taxon>
        <taxon>Mariprofundaceae</taxon>
        <taxon>Mariprofundus</taxon>
    </lineage>
</organism>
<dbReference type="AlphaFoldDB" id="A0A2K8L382"/>
<gene>
    <name evidence="1" type="ORF">Ga0123462_0919</name>
</gene>
<dbReference type="Gene3D" id="3.10.180.10">
    <property type="entry name" value="2,3-Dihydroxybiphenyl 1,2-Dioxygenase, domain 1"/>
    <property type="match status" value="1"/>
</dbReference>